<organism evidence="2 3">
    <name type="scientific">Litchfieldia luteola</name>
    <dbReference type="NCBI Taxonomy" id="682179"/>
    <lineage>
        <taxon>Bacteria</taxon>
        <taxon>Bacillati</taxon>
        <taxon>Bacillota</taxon>
        <taxon>Bacilli</taxon>
        <taxon>Bacillales</taxon>
        <taxon>Bacillaceae</taxon>
        <taxon>Litchfieldia</taxon>
    </lineage>
</organism>
<keyword evidence="1" id="KW-0472">Membrane</keyword>
<sequence length="202" mass="23590">MASYTVTNKKRNMDSIQFQVTLIVISFLSSIFVPFIILYPIQEILFKPQSVWYFEAPFSAYVIFMAAILVTAIILLINVLSEPKTKMKNMLKLGITFTSLITVVIVIGLCLFNYEYMNSQGIYKNKFFSLEEEFIGWNEITEAKQIFVKKDGITKDDKFYFTLQDGTILEMDISSKVKKNKRYIRQYLKKNKVIIENVYPNE</sequence>
<gene>
    <name evidence="2" type="ORF">IMZ08_15020</name>
</gene>
<dbReference type="RefSeq" id="WP_193537921.1">
    <property type="nucleotide sequence ID" value="NZ_JADCLJ010000022.1"/>
</dbReference>
<name>A0ABR9QLS3_9BACI</name>
<feature type="transmembrane region" description="Helical" evidence="1">
    <location>
        <begin position="61"/>
        <end position="81"/>
    </location>
</feature>
<protein>
    <submittedName>
        <fullName evidence="2">Uncharacterized protein</fullName>
    </submittedName>
</protein>
<feature type="transmembrane region" description="Helical" evidence="1">
    <location>
        <begin position="93"/>
        <end position="114"/>
    </location>
</feature>
<reference evidence="2 3" key="1">
    <citation type="submission" date="2020-10" db="EMBL/GenBank/DDBJ databases">
        <title>Bacillus sp. HD4P25, an endophyte from a halophyte.</title>
        <authorList>
            <person name="Sun J.-Q."/>
        </authorList>
    </citation>
    <scope>NUCLEOTIDE SEQUENCE [LARGE SCALE GENOMIC DNA]</scope>
    <source>
        <strain evidence="2 3">YIM 93174</strain>
    </source>
</reference>
<accession>A0ABR9QLS3</accession>
<dbReference type="EMBL" id="JADCLJ010000022">
    <property type="protein sequence ID" value="MBE4909361.1"/>
    <property type="molecule type" value="Genomic_DNA"/>
</dbReference>
<feature type="transmembrane region" description="Helical" evidence="1">
    <location>
        <begin position="20"/>
        <end position="41"/>
    </location>
</feature>
<proteinExistence type="predicted"/>
<keyword evidence="3" id="KW-1185">Reference proteome</keyword>
<keyword evidence="1" id="KW-1133">Transmembrane helix</keyword>
<dbReference type="Proteomes" id="UP001516662">
    <property type="component" value="Unassembled WGS sequence"/>
</dbReference>
<evidence type="ECO:0000313" key="2">
    <source>
        <dbReference type="EMBL" id="MBE4909361.1"/>
    </source>
</evidence>
<evidence type="ECO:0000313" key="3">
    <source>
        <dbReference type="Proteomes" id="UP001516662"/>
    </source>
</evidence>
<keyword evidence="1" id="KW-0812">Transmembrane</keyword>
<evidence type="ECO:0000256" key="1">
    <source>
        <dbReference type="SAM" id="Phobius"/>
    </source>
</evidence>
<comment type="caution">
    <text evidence="2">The sequence shown here is derived from an EMBL/GenBank/DDBJ whole genome shotgun (WGS) entry which is preliminary data.</text>
</comment>